<keyword evidence="7" id="KW-0407">Ion channel</keyword>
<dbReference type="AlphaFoldDB" id="A0A915N194"/>
<keyword evidence="4 8" id="KW-1133">Transmembrane helix</keyword>
<dbReference type="PANTHER" id="PTHR11003:SF310">
    <property type="entry name" value="UNCOORDINATED PROTEIN 58"/>
    <property type="match status" value="1"/>
</dbReference>
<evidence type="ECO:0000256" key="6">
    <source>
        <dbReference type="ARBA" id="ARBA00023136"/>
    </source>
</evidence>
<dbReference type="GO" id="GO:0030322">
    <property type="term" value="P:stabilization of membrane potential"/>
    <property type="evidence" value="ECO:0007669"/>
    <property type="project" value="TreeGrafter"/>
</dbReference>
<keyword evidence="3 8" id="KW-0812">Transmembrane</keyword>
<evidence type="ECO:0000313" key="11">
    <source>
        <dbReference type="WBParaSite" id="scaffold5961_cov316.g10234"/>
    </source>
</evidence>
<feature type="domain" description="Potassium channel" evidence="9">
    <location>
        <begin position="142"/>
        <end position="210"/>
    </location>
</feature>
<organism evidence="10 11">
    <name type="scientific">Meloidogyne javanica</name>
    <name type="common">Root-knot nematode worm</name>
    <dbReference type="NCBI Taxonomy" id="6303"/>
    <lineage>
        <taxon>Eukaryota</taxon>
        <taxon>Metazoa</taxon>
        <taxon>Ecdysozoa</taxon>
        <taxon>Nematoda</taxon>
        <taxon>Chromadorea</taxon>
        <taxon>Rhabditida</taxon>
        <taxon>Tylenchina</taxon>
        <taxon>Tylenchomorpha</taxon>
        <taxon>Tylenchoidea</taxon>
        <taxon>Meloidogynidae</taxon>
        <taxon>Meloidogyninae</taxon>
        <taxon>Meloidogyne</taxon>
        <taxon>Meloidogyne incognita group</taxon>
    </lineage>
</organism>
<evidence type="ECO:0000256" key="1">
    <source>
        <dbReference type="ARBA" id="ARBA00004141"/>
    </source>
</evidence>
<accession>A0A915N194</accession>
<keyword evidence="6 8" id="KW-0472">Membrane</keyword>
<feature type="transmembrane region" description="Helical" evidence="8">
    <location>
        <begin position="132"/>
        <end position="155"/>
    </location>
</feature>
<evidence type="ECO:0000256" key="8">
    <source>
        <dbReference type="SAM" id="Phobius"/>
    </source>
</evidence>
<protein>
    <submittedName>
        <fullName evidence="11">Potassium channel domain-containing protein</fullName>
    </submittedName>
</protein>
<evidence type="ECO:0000256" key="5">
    <source>
        <dbReference type="ARBA" id="ARBA00023065"/>
    </source>
</evidence>
<dbReference type="GO" id="GO:0015271">
    <property type="term" value="F:outward rectifier potassium channel activity"/>
    <property type="evidence" value="ECO:0007669"/>
    <property type="project" value="TreeGrafter"/>
</dbReference>
<evidence type="ECO:0000256" key="4">
    <source>
        <dbReference type="ARBA" id="ARBA00022989"/>
    </source>
</evidence>
<dbReference type="InterPro" id="IPR013099">
    <property type="entry name" value="K_chnl_dom"/>
</dbReference>
<dbReference type="Pfam" id="PF07885">
    <property type="entry name" value="Ion_trans_2"/>
    <property type="match status" value="1"/>
</dbReference>
<dbReference type="PANTHER" id="PTHR11003">
    <property type="entry name" value="POTASSIUM CHANNEL, SUBFAMILY K"/>
    <property type="match status" value="1"/>
</dbReference>
<dbReference type="SUPFAM" id="SSF81324">
    <property type="entry name" value="Voltage-gated potassium channels"/>
    <property type="match status" value="1"/>
</dbReference>
<feature type="transmembrane region" description="Helical" evidence="8">
    <location>
        <begin position="190"/>
        <end position="211"/>
    </location>
</feature>
<evidence type="ECO:0000256" key="3">
    <source>
        <dbReference type="ARBA" id="ARBA00022692"/>
    </source>
</evidence>
<dbReference type="Proteomes" id="UP000887561">
    <property type="component" value="Unplaced"/>
</dbReference>
<keyword evidence="2" id="KW-0813">Transport</keyword>
<dbReference type="GO" id="GO:0005886">
    <property type="term" value="C:plasma membrane"/>
    <property type="evidence" value="ECO:0007669"/>
    <property type="project" value="TreeGrafter"/>
</dbReference>
<evidence type="ECO:0000313" key="10">
    <source>
        <dbReference type="Proteomes" id="UP000887561"/>
    </source>
</evidence>
<dbReference type="InterPro" id="IPR003280">
    <property type="entry name" value="2pore_dom_K_chnl"/>
</dbReference>
<evidence type="ECO:0000256" key="7">
    <source>
        <dbReference type="ARBA" id="ARBA00023303"/>
    </source>
</evidence>
<proteinExistence type="predicted"/>
<feature type="transmembrane region" description="Helical" evidence="8">
    <location>
        <begin position="167"/>
        <end position="184"/>
    </location>
</feature>
<keyword evidence="5" id="KW-0406">Ion transport</keyword>
<dbReference type="WBParaSite" id="scaffold5961_cov316.g10234">
    <property type="protein sequence ID" value="scaffold5961_cov316.g10234"/>
    <property type="gene ID" value="scaffold5961_cov316.g10234"/>
</dbReference>
<sequence>MNIRTIQKLSKINNRQINTISIKIDNNLVKNDKKYSIIPDNITARWEGFPMPKQQNLLDGDDVGTLLTSQLEGDEEGKAPLSCTQKIIKRIAYDLFYAQKSGKLRRKSLQSISVSLGALELADIGSKDDTNLWFPIGAYVLCICVYCSFGSIMFMNWEEKWSFIHSFHFGFNLIVTVGLGDIVVTDYLFLSLIVAFVIVGLAVVTMCVDLASTHLKNYFAKIHYFGRAKRFLGMSEELREIVTLLGVLKRKKHGKITLDDVCNFLENELYNRAYEPHELLRKDPTFIRHLKIRHS</sequence>
<evidence type="ECO:0000259" key="9">
    <source>
        <dbReference type="Pfam" id="PF07885"/>
    </source>
</evidence>
<comment type="subcellular location">
    <subcellularLocation>
        <location evidence="1">Membrane</location>
        <topology evidence="1">Multi-pass membrane protein</topology>
    </subcellularLocation>
</comment>
<keyword evidence="10" id="KW-1185">Reference proteome</keyword>
<dbReference type="Gene3D" id="1.10.287.70">
    <property type="match status" value="1"/>
</dbReference>
<reference evidence="11" key="1">
    <citation type="submission" date="2022-11" db="UniProtKB">
        <authorList>
            <consortium name="WormBaseParasite"/>
        </authorList>
    </citation>
    <scope>IDENTIFICATION</scope>
</reference>
<evidence type="ECO:0000256" key="2">
    <source>
        <dbReference type="ARBA" id="ARBA00022448"/>
    </source>
</evidence>
<dbReference type="GO" id="GO:0022841">
    <property type="term" value="F:potassium ion leak channel activity"/>
    <property type="evidence" value="ECO:0007669"/>
    <property type="project" value="TreeGrafter"/>
</dbReference>
<name>A0A915N194_MELJA</name>